<dbReference type="InterPro" id="IPR003807">
    <property type="entry name" value="DUF202"/>
</dbReference>
<protein>
    <recommendedName>
        <fullName evidence="8">DUF202 domain-containing protein</fullName>
    </recommendedName>
</protein>
<dbReference type="AlphaFoldDB" id="A0AAD4Q9L5"/>
<feature type="transmembrane region" description="Helical" evidence="7">
    <location>
        <begin position="111"/>
        <end position="130"/>
    </location>
</feature>
<gene>
    <name evidence="9" type="ORF">EDB92DRAFT_1849914</name>
</gene>
<dbReference type="GO" id="GO:0005886">
    <property type="term" value="C:plasma membrane"/>
    <property type="evidence" value="ECO:0007669"/>
    <property type="project" value="UniProtKB-SubCell"/>
</dbReference>
<comment type="subcellular location">
    <subcellularLocation>
        <location evidence="1">Cell membrane</location>
        <topology evidence="1">Multi-pass membrane protein</topology>
    </subcellularLocation>
</comment>
<evidence type="ECO:0000256" key="3">
    <source>
        <dbReference type="ARBA" id="ARBA00022692"/>
    </source>
</evidence>
<evidence type="ECO:0000256" key="4">
    <source>
        <dbReference type="ARBA" id="ARBA00022989"/>
    </source>
</evidence>
<proteinExistence type="predicted"/>
<dbReference type="Pfam" id="PF02656">
    <property type="entry name" value="DUF202"/>
    <property type="match status" value="1"/>
</dbReference>
<evidence type="ECO:0000313" key="9">
    <source>
        <dbReference type="EMBL" id="KAH8994565.1"/>
    </source>
</evidence>
<dbReference type="EMBL" id="JAKELL010000014">
    <property type="protein sequence ID" value="KAH8994565.1"/>
    <property type="molecule type" value="Genomic_DNA"/>
</dbReference>
<dbReference type="PANTHER" id="PTHR34187:SF2">
    <property type="entry name" value="DUF202 DOMAIN-CONTAINING PROTEIN"/>
    <property type="match status" value="1"/>
</dbReference>
<keyword evidence="10" id="KW-1185">Reference proteome</keyword>
<evidence type="ECO:0000256" key="2">
    <source>
        <dbReference type="ARBA" id="ARBA00022475"/>
    </source>
</evidence>
<evidence type="ECO:0000256" key="6">
    <source>
        <dbReference type="SAM" id="MobiDB-lite"/>
    </source>
</evidence>
<keyword evidence="5 7" id="KW-0472">Membrane</keyword>
<evidence type="ECO:0000313" key="10">
    <source>
        <dbReference type="Proteomes" id="UP001201163"/>
    </source>
</evidence>
<reference evidence="9" key="1">
    <citation type="submission" date="2022-01" db="EMBL/GenBank/DDBJ databases">
        <title>Comparative genomics reveals a dynamic genome evolution in the ectomycorrhizal milk-cap (Lactarius) mushrooms.</title>
        <authorList>
            <consortium name="DOE Joint Genome Institute"/>
            <person name="Lebreton A."/>
            <person name="Tang N."/>
            <person name="Kuo A."/>
            <person name="LaButti K."/>
            <person name="Drula E."/>
            <person name="Barry K."/>
            <person name="Clum A."/>
            <person name="Lipzen A."/>
            <person name="Mousain D."/>
            <person name="Ng V."/>
            <person name="Wang R."/>
            <person name="Wang X."/>
            <person name="Dai Y."/>
            <person name="Henrissat B."/>
            <person name="Grigoriev I.V."/>
            <person name="Guerin-Laguette A."/>
            <person name="Yu F."/>
            <person name="Martin F.M."/>
        </authorList>
    </citation>
    <scope>NUCLEOTIDE SEQUENCE</scope>
    <source>
        <strain evidence="9">QP</strain>
    </source>
</reference>
<accession>A0AAD4Q9L5</accession>
<feature type="transmembrane region" description="Helical" evidence="7">
    <location>
        <begin position="151"/>
        <end position="174"/>
    </location>
</feature>
<keyword evidence="2" id="KW-1003">Cell membrane</keyword>
<evidence type="ECO:0000256" key="1">
    <source>
        <dbReference type="ARBA" id="ARBA00004651"/>
    </source>
</evidence>
<feature type="region of interest" description="Disordered" evidence="6">
    <location>
        <begin position="1"/>
        <end position="33"/>
    </location>
</feature>
<evidence type="ECO:0000256" key="5">
    <source>
        <dbReference type="ARBA" id="ARBA00023136"/>
    </source>
</evidence>
<evidence type="ECO:0000259" key="8">
    <source>
        <dbReference type="Pfam" id="PF02656"/>
    </source>
</evidence>
<feature type="domain" description="DUF202" evidence="8">
    <location>
        <begin position="60"/>
        <end position="140"/>
    </location>
</feature>
<feature type="compositionally biased region" description="Low complexity" evidence="6">
    <location>
        <begin position="8"/>
        <end position="29"/>
    </location>
</feature>
<evidence type="ECO:0000256" key="7">
    <source>
        <dbReference type="SAM" id="Phobius"/>
    </source>
</evidence>
<dbReference type="InterPro" id="IPR052053">
    <property type="entry name" value="IM_YidH-like"/>
</dbReference>
<comment type="caution">
    <text evidence="9">The sequence shown here is derived from an EMBL/GenBank/DDBJ whole genome shotgun (WGS) entry which is preliminary data.</text>
</comment>
<dbReference type="PANTHER" id="PTHR34187">
    <property type="entry name" value="FGR18P"/>
    <property type="match status" value="1"/>
</dbReference>
<sequence length="175" mass="18132">MNPDDDVANQQSGSSANPQPSPGSPSASSSRHRIGDVAAGPTVLPFSLSLILQNTGSVARDHLASERTFLAYVRTSLSFASAGVALIQLFRISVSTSANGSLNNRVSAPQYARPLGATLIGLGIAVLGLGTQRYFAVQRALPQGFFPVARLSVFAQAVSLTALIGVVFGILVTVH</sequence>
<keyword evidence="4 7" id="KW-1133">Transmembrane helix</keyword>
<feature type="transmembrane region" description="Helical" evidence="7">
    <location>
        <begin position="69"/>
        <end position="91"/>
    </location>
</feature>
<dbReference type="Proteomes" id="UP001201163">
    <property type="component" value="Unassembled WGS sequence"/>
</dbReference>
<name>A0AAD4Q9L5_9AGAM</name>
<organism evidence="9 10">
    <name type="scientific">Lactarius akahatsu</name>
    <dbReference type="NCBI Taxonomy" id="416441"/>
    <lineage>
        <taxon>Eukaryota</taxon>
        <taxon>Fungi</taxon>
        <taxon>Dikarya</taxon>
        <taxon>Basidiomycota</taxon>
        <taxon>Agaricomycotina</taxon>
        <taxon>Agaricomycetes</taxon>
        <taxon>Russulales</taxon>
        <taxon>Russulaceae</taxon>
        <taxon>Lactarius</taxon>
    </lineage>
</organism>
<keyword evidence="3 7" id="KW-0812">Transmembrane</keyword>